<gene>
    <name evidence="3" type="ORF">GCM10023205_42760</name>
</gene>
<evidence type="ECO:0000313" key="4">
    <source>
        <dbReference type="Proteomes" id="UP001500466"/>
    </source>
</evidence>
<feature type="domain" description="Pyrrolo-quinoline quinone repeat" evidence="2">
    <location>
        <begin position="543"/>
        <end position="700"/>
    </location>
</feature>
<dbReference type="InterPro" id="IPR015943">
    <property type="entry name" value="WD40/YVTN_repeat-like_dom_sf"/>
</dbReference>
<dbReference type="Gene3D" id="2.130.10.10">
    <property type="entry name" value="YVTN repeat-like/Quinoprotein amine dehydrogenase"/>
    <property type="match status" value="1"/>
</dbReference>
<feature type="compositionally biased region" description="Pro residues" evidence="1">
    <location>
        <begin position="122"/>
        <end position="157"/>
    </location>
</feature>
<dbReference type="Proteomes" id="UP001500466">
    <property type="component" value="Unassembled WGS sequence"/>
</dbReference>
<evidence type="ECO:0000256" key="1">
    <source>
        <dbReference type="SAM" id="MobiDB-lite"/>
    </source>
</evidence>
<comment type="caution">
    <text evidence="3">The sequence shown here is derived from an EMBL/GenBank/DDBJ whole genome shotgun (WGS) entry which is preliminary data.</text>
</comment>
<proteinExistence type="predicted"/>
<dbReference type="InterPro" id="IPR018391">
    <property type="entry name" value="PQQ_b-propeller_rpt"/>
</dbReference>
<feature type="compositionally biased region" description="Pro residues" evidence="1">
    <location>
        <begin position="168"/>
        <end position="184"/>
    </location>
</feature>
<feature type="compositionally biased region" description="Pro residues" evidence="1">
    <location>
        <begin position="76"/>
        <end position="108"/>
    </location>
</feature>
<dbReference type="RefSeq" id="WP_345677177.1">
    <property type="nucleotide sequence ID" value="NZ_BAABHS010000014.1"/>
</dbReference>
<dbReference type="InterPro" id="IPR002372">
    <property type="entry name" value="PQQ_rpt_dom"/>
</dbReference>
<feature type="compositionally biased region" description="Pro residues" evidence="1">
    <location>
        <begin position="277"/>
        <end position="288"/>
    </location>
</feature>
<keyword evidence="4" id="KW-1185">Reference proteome</keyword>
<dbReference type="SUPFAM" id="SSF50998">
    <property type="entry name" value="Quinoprotein alcohol dehydrogenase-like"/>
    <property type="match status" value="1"/>
</dbReference>
<feature type="compositionally biased region" description="Low complexity" evidence="1">
    <location>
        <begin position="29"/>
        <end position="51"/>
    </location>
</feature>
<feature type="compositionally biased region" description="Low complexity" evidence="1">
    <location>
        <begin position="208"/>
        <end position="225"/>
    </location>
</feature>
<dbReference type="Gene3D" id="2.140.10.10">
    <property type="entry name" value="Quinoprotein alcohol dehydrogenase-like superfamily"/>
    <property type="match status" value="1"/>
</dbReference>
<protein>
    <recommendedName>
        <fullName evidence="2">Pyrrolo-quinoline quinone repeat domain-containing protein</fullName>
    </recommendedName>
</protein>
<dbReference type="Pfam" id="PF13360">
    <property type="entry name" value="PQQ_2"/>
    <property type="match status" value="2"/>
</dbReference>
<feature type="compositionally biased region" description="Low complexity" evidence="1">
    <location>
        <begin position="258"/>
        <end position="276"/>
    </location>
</feature>
<feature type="compositionally biased region" description="Gly residues" evidence="1">
    <location>
        <begin position="235"/>
        <end position="246"/>
    </location>
</feature>
<feature type="compositionally biased region" description="Low complexity" evidence="1">
    <location>
        <begin position="158"/>
        <end position="167"/>
    </location>
</feature>
<evidence type="ECO:0000259" key="2">
    <source>
        <dbReference type="Pfam" id="PF13360"/>
    </source>
</evidence>
<reference evidence="4" key="1">
    <citation type="journal article" date="2019" name="Int. J. Syst. Evol. Microbiol.">
        <title>The Global Catalogue of Microorganisms (GCM) 10K type strain sequencing project: providing services to taxonomists for standard genome sequencing and annotation.</title>
        <authorList>
            <consortium name="The Broad Institute Genomics Platform"/>
            <consortium name="The Broad Institute Genome Sequencing Center for Infectious Disease"/>
            <person name="Wu L."/>
            <person name="Ma J."/>
        </authorList>
    </citation>
    <scope>NUCLEOTIDE SEQUENCE [LARGE SCALE GENOMIC DNA]</scope>
    <source>
        <strain evidence="4">JCM 17986</strain>
    </source>
</reference>
<feature type="compositionally biased region" description="Low complexity" evidence="1">
    <location>
        <begin position="109"/>
        <end position="121"/>
    </location>
</feature>
<name>A0ABP9HJ59_9ACTN</name>
<sequence length="784" mass="80706">MTNPPPPFQVPDDNEPPQNADPAPPPAGPGAAPWGQGAQYPPPQGQAYGAPPQQPYPGQQPQPGQQPYPGQQFAPPQAPQPQNPQFAPPPPAQQYPPPGQQYGPPPGQPSAQPYAAPGQFAAPPPAGGQPPQPGSPFAPPPAAAPQPSAWAPPPPADAQPQPSAQQWAPPPAAQPSPQSSPPMGAPSAQPFVPPQSGPGQWQGGPGGPAAAAAAGGVGAAAGAAWAPPPSPAPGGPAGDPWGGPGPASGTMPPPSGAPPYAAAPYTSSPQPSGPFDAMPPPGAYPPPHQSFGTGAPSHGTPHSGPHELHLGPPRAPRPPKQRRSVLLASAIAAVLVGAAAVPSAIHQANRDTSDGLGESQQQGDVLWSIMEHRDGPTSPEKPALERPGAWFTDTTVVVAEAARLVSYNQDTGKTEWEYKAPEGAQVCDVTPQTDTTYALAAFGKDDQCTTLQAVDLKTGKKVWSVDVGTDPDAIPGLSGYGLSKGIAVTGDTAVFDGKAYRVSDGKPLWDSETALPKGCTDPEYLGGKRLVAKWTCGFQSPTSVAEIDPATGKPKWTFTAPKTASMLDDVKIAAVDPVMVMQGQAIGLGKEPPTVIVLDDSGKEKFRLQDHPVINPPGTSISAAAPVLATDKVVYVPGSDMSAFMGTGGSDVNQITAYDRESGKKLWTKTVAGTNTVGMKQQAKVYPIRVDENGDVLVAAAGMARPIHLVKLSASDGTVTNLKEFPGRVGWGTNFMWGPSVFERNGQVTFVGAPSEQNIKVSSKDIVGKTVESDTAYYRVITMR</sequence>
<feature type="domain" description="Pyrrolo-quinoline quinone repeat" evidence="2">
    <location>
        <begin position="360"/>
        <end position="520"/>
    </location>
</feature>
<evidence type="ECO:0000313" key="3">
    <source>
        <dbReference type="EMBL" id="GAA4972147.1"/>
    </source>
</evidence>
<dbReference type="InterPro" id="IPR011047">
    <property type="entry name" value="Quinoprotein_ADH-like_sf"/>
</dbReference>
<feature type="compositionally biased region" description="Pro residues" evidence="1">
    <location>
        <begin position="52"/>
        <end position="66"/>
    </location>
</feature>
<feature type="region of interest" description="Disordered" evidence="1">
    <location>
        <begin position="1"/>
        <end position="322"/>
    </location>
</feature>
<accession>A0ABP9HJ59</accession>
<organism evidence="3 4">
    <name type="scientific">Yinghuangia aomiensis</name>
    <dbReference type="NCBI Taxonomy" id="676205"/>
    <lineage>
        <taxon>Bacteria</taxon>
        <taxon>Bacillati</taxon>
        <taxon>Actinomycetota</taxon>
        <taxon>Actinomycetes</taxon>
        <taxon>Kitasatosporales</taxon>
        <taxon>Streptomycetaceae</taxon>
        <taxon>Yinghuangia</taxon>
    </lineage>
</organism>
<dbReference type="EMBL" id="BAABHS010000014">
    <property type="protein sequence ID" value="GAA4972147.1"/>
    <property type="molecule type" value="Genomic_DNA"/>
</dbReference>
<dbReference type="SMART" id="SM00564">
    <property type="entry name" value="PQQ"/>
    <property type="match status" value="3"/>
</dbReference>